<dbReference type="EMBL" id="CM055100">
    <property type="protein sequence ID" value="KAJ7543235.1"/>
    <property type="molecule type" value="Genomic_DNA"/>
</dbReference>
<sequence length="194" mass="22203">MERLLKKYEQKYKRVKEHLVDWKALQEQLLNLSSNACSILDRLQVLSERENFGVLKDVENIVRDLPAKQVESLECIFQSMNKTLVELEKVSKSIEKSWHDGCNLLRAERPQPTLQQAQQRIGSRPSLNDCLDGLKALYTMHHDEYKLKVDIVSSLSYTLSSSDLTALQTILAEQPNIPPDEVQHIFDLVLGGDS</sequence>
<gene>
    <name evidence="1" type="ORF">O6H91_09G030300</name>
</gene>
<dbReference type="Proteomes" id="UP001162992">
    <property type="component" value="Chromosome 9"/>
</dbReference>
<name>A0ACC2CMS1_DIPCM</name>
<evidence type="ECO:0000313" key="1">
    <source>
        <dbReference type="EMBL" id="KAJ7543235.1"/>
    </source>
</evidence>
<evidence type="ECO:0000313" key="2">
    <source>
        <dbReference type="Proteomes" id="UP001162992"/>
    </source>
</evidence>
<keyword evidence="2" id="KW-1185">Reference proteome</keyword>
<reference evidence="2" key="1">
    <citation type="journal article" date="2024" name="Proc. Natl. Acad. Sci. U.S.A.">
        <title>Extraordinary preservation of gene collinearity over three hundred million years revealed in homosporous lycophytes.</title>
        <authorList>
            <person name="Li C."/>
            <person name="Wickell D."/>
            <person name="Kuo L.Y."/>
            <person name="Chen X."/>
            <person name="Nie B."/>
            <person name="Liao X."/>
            <person name="Peng D."/>
            <person name="Ji J."/>
            <person name="Jenkins J."/>
            <person name="Williams M."/>
            <person name="Shu S."/>
            <person name="Plott C."/>
            <person name="Barry K."/>
            <person name="Rajasekar S."/>
            <person name="Grimwood J."/>
            <person name="Han X."/>
            <person name="Sun S."/>
            <person name="Hou Z."/>
            <person name="He W."/>
            <person name="Dai G."/>
            <person name="Sun C."/>
            <person name="Schmutz J."/>
            <person name="Leebens-Mack J.H."/>
            <person name="Li F.W."/>
            <person name="Wang L."/>
        </authorList>
    </citation>
    <scope>NUCLEOTIDE SEQUENCE [LARGE SCALE GENOMIC DNA]</scope>
    <source>
        <strain evidence="2">cv. PW_Plant_1</strain>
    </source>
</reference>
<proteinExistence type="predicted"/>
<accession>A0ACC2CMS1</accession>
<organism evidence="1 2">
    <name type="scientific">Diphasiastrum complanatum</name>
    <name type="common">Issler's clubmoss</name>
    <name type="synonym">Lycopodium complanatum</name>
    <dbReference type="NCBI Taxonomy" id="34168"/>
    <lineage>
        <taxon>Eukaryota</taxon>
        <taxon>Viridiplantae</taxon>
        <taxon>Streptophyta</taxon>
        <taxon>Embryophyta</taxon>
        <taxon>Tracheophyta</taxon>
        <taxon>Lycopodiopsida</taxon>
        <taxon>Lycopodiales</taxon>
        <taxon>Lycopodiaceae</taxon>
        <taxon>Lycopodioideae</taxon>
        <taxon>Diphasiastrum</taxon>
    </lineage>
</organism>
<comment type="caution">
    <text evidence="1">The sequence shown here is derived from an EMBL/GenBank/DDBJ whole genome shotgun (WGS) entry which is preliminary data.</text>
</comment>
<protein>
    <submittedName>
        <fullName evidence="1">Uncharacterized protein</fullName>
    </submittedName>
</protein>